<gene>
    <name evidence="1" type="ORF">EVAR_79545_1</name>
</gene>
<accession>A0A4C1Y7E2</accession>
<sequence length="98" mass="10715">MGFGLAHANYYSAKIEGSHSQSPTPPAVAFEVGAEHKQYKNNNIILCHIHKYTRRAHVTRPSAADLQRLPCTNCARITNYATGTTTDSMLASGNQLAR</sequence>
<dbReference type="AlphaFoldDB" id="A0A4C1Y7E2"/>
<reference evidence="1 2" key="1">
    <citation type="journal article" date="2019" name="Commun. Biol.">
        <title>The bagworm genome reveals a unique fibroin gene that provides high tensile strength.</title>
        <authorList>
            <person name="Kono N."/>
            <person name="Nakamura H."/>
            <person name="Ohtoshi R."/>
            <person name="Tomita M."/>
            <person name="Numata K."/>
            <person name="Arakawa K."/>
        </authorList>
    </citation>
    <scope>NUCLEOTIDE SEQUENCE [LARGE SCALE GENOMIC DNA]</scope>
</reference>
<evidence type="ECO:0000313" key="2">
    <source>
        <dbReference type="Proteomes" id="UP000299102"/>
    </source>
</evidence>
<dbReference type="Proteomes" id="UP000299102">
    <property type="component" value="Unassembled WGS sequence"/>
</dbReference>
<keyword evidence="2" id="KW-1185">Reference proteome</keyword>
<protein>
    <submittedName>
        <fullName evidence="1">Uncharacterized protein</fullName>
    </submittedName>
</protein>
<proteinExistence type="predicted"/>
<comment type="caution">
    <text evidence="1">The sequence shown here is derived from an EMBL/GenBank/DDBJ whole genome shotgun (WGS) entry which is preliminary data.</text>
</comment>
<organism evidence="1 2">
    <name type="scientific">Eumeta variegata</name>
    <name type="common">Bagworm moth</name>
    <name type="synonym">Eumeta japonica</name>
    <dbReference type="NCBI Taxonomy" id="151549"/>
    <lineage>
        <taxon>Eukaryota</taxon>
        <taxon>Metazoa</taxon>
        <taxon>Ecdysozoa</taxon>
        <taxon>Arthropoda</taxon>
        <taxon>Hexapoda</taxon>
        <taxon>Insecta</taxon>
        <taxon>Pterygota</taxon>
        <taxon>Neoptera</taxon>
        <taxon>Endopterygota</taxon>
        <taxon>Lepidoptera</taxon>
        <taxon>Glossata</taxon>
        <taxon>Ditrysia</taxon>
        <taxon>Tineoidea</taxon>
        <taxon>Psychidae</taxon>
        <taxon>Oiketicinae</taxon>
        <taxon>Eumeta</taxon>
    </lineage>
</organism>
<evidence type="ECO:0000313" key="1">
    <source>
        <dbReference type="EMBL" id="GBP71263.1"/>
    </source>
</evidence>
<name>A0A4C1Y7E2_EUMVA</name>
<dbReference type="EMBL" id="BGZK01001102">
    <property type="protein sequence ID" value="GBP71263.1"/>
    <property type="molecule type" value="Genomic_DNA"/>
</dbReference>